<name>A0A1I4SI03_PSUAM</name>
<feature type="domain" description="ABC transporter type 1 GsiC-like N-terminal" evidence="9">
    <location>
        <begin position="1"/>
        <end position="101"/>
    </location>
</feature>
<dbReference type="InterPro" id="IPR035906">
    <property type="entry name" value="MetI-like_sf"/>
</dbReference>
<comment type="subcellular location">
    <subcellularLocation>
        <location evidence="1">Cell membrane</location>
        <topology evidence="1">Multi-pass membrane protein</topology>
    </subcellularLocation>
</comment>
<protein>
    <submittedName>
        <fullName evidence="10">Peptide/nickel transport system permease protein</fullName>
    </submittedName>
</protein>
<feature type="transmembrane region" description="Helical" evidence="8">
    <location>
        <begin position="131"/>
        <end position="152"/>
    </location>
</feature>
<dbReference type="InterPro" id="IPR045621">
    <property type="entry name" value="BPD_transp_1_N"/>
</dbReference>
<evidence type="ECO:0000256" key="5">
    <source>
        <dbReference type="ARBA" id="ARBA00022989"/>
    </source>
</evidence>
<feature type="transmembrane region" description="Helical" evidence="8">
    <location>
        <begin position="98"/>
        <end position="119"/>
    </location>
</feature>
<feature type="region of interest" description="Disordered" evidence="7">
    <location>
        <begin position="157"/>
        <end position="200"/>
    </location>
</feature>
<evidence type="ECO:0000256" key="6">
    <source>
        <dbReference type="ARBA" id="ARBA00023136"/>
    </source>
</evidence>
<keyword evidence="3" id="KW-1003">Cell membrane</keyword>
<accession>A0A1I4SI03</accession>
<gene>
    <name evidence="10" type="ORF">SAMN05216207_1001449</name>
</gene>
<sequence>MARYLAGRSTQAALTIFLVVALTFVLARIAGDPTALLLPATATEADAAEFRRALGLDQPIIVQFLSYLGDMFRLDFGESLRGGGSAFDVVMDRIPATLSLAGISLFVSPVLALGLGLVVELTRSERLRSAILTLALLREAVPVFVFGLLLVARDQMPPDTGTGDPGADRRSMSEPGCNSRSPGALARRGESRDTLPAAGR</sequence>
<dbReference type="PANTHER" id="PTHR43163:SF6">
    <property type="entry name" value="DIPEPTIDE TRANSPORT SYSTEM PERMEASE PROTEIN DPPB-RELATED"/>
    <property type="match status" value="1"/>
</dbReference>
<keyword evidence="11" id="KW-1185">Reference proteome</keyword>
<keyword evidence="4 8" id="KW-0812">Transmembrane</keyword>
<keyword evidence="5 8" id="KW-1133">Transmembrane helix</keyword>
<organism evidence="10 11">
    <name type="scientific">Pseudonocardia ammonioxydans</name>
    <dbReference type="NCBI Taxonomy" id="260086"/>
    <lineage>
        <taxon>Bacteria</taxon>
        <taxon>Bacillati</taxon>
        <taxon>Actinomycetota</taxon>
        <taxon>Actinomycetes</taxon>
        <taxon>Pseudonocardiales</taxon>
        <taxon>Pseudonocardiaceae</taxon>
        <taxon>Pseudonocardia</taxon>
    </lineage>
</organism>
<dbReference type="SUPFAM" id="SSF161098">
    <property type="entry name" value="MetI-like"/>
    <property type="match status" value="1"/>
</dbReference>
<dbReference type="EMBL" id="FOUY01000001">
    <property type="protein sequence ID" value="SFM64077.1"/>
    <property type="molecule type" value="Genomic_DNA"/>
</dbReference>
<evidence type="ECO:0000256" key="1">
    <source>
        <dbReference type="ARBA" id="ARBA00004651"/>
    </source>
</evidence>
<evidence type="ECO:0000256" key="2">
    <source>
        <dbReference type="ARBA" id="ARBA00022448"/>
    </source>
</evidence>
<dbReference type="RefSeq" id="WP_093336318.1">
    <property type="nucleotide sequence ID" value="NZ_FOUY01000001.1"/>
</dbReference>
<feature type="transmembrane region" description="Helical" evidence="8">
    <location>
        <begin position="12"/>
        <end position="31"/>
    </location>
</feature>
<evidence type="ECO:0000259" key="9">
    <source>
        <dbReference type="Pfam" id="PF19300"/>
    </source>
</evidence>
<dbReference type="STRING" id="260086.SAMN05216207_1001449"/>
<dbReference type="GO" id="GO:0005886">
    <property type="term" value="C:plasma membrane"/>
    <property type="evidence" value="ECO:0007669"/>
    <property type="project" value="UniProtKB-SubCell"/>
</dbReference>
<evidence type="ECO:0000256" key="8">
    <source>
        <dbReference type="SAM" id="Phobius"/>
    </source>
</evidence>
<dbReference type="AlphaFoldDB" id="A0A1I4SI03"/>
<dbReference type="OrthoDB" id="147639at2"/>
<evidence type="ECO:0000256" key="7">
    <source>
        <dbReference type="SAM" id="MobiDB-lite"/>
    </source>
</evidence>
<keyword evidence="2" id="KW-0813">Transport</keyword>
<evidence type="ECO:0000256" key="4">
    <source>
        <dbReference type="ARBA" id="ARBA00022692"/>
    </source>
</evidence>
<dbReference type="Pfam" id="PF19300">
    <property type="entry name" value="BPD_transp_1_N"/>
    <property type="match status" value="1"/>
</dbReference>
<proteinExistence type="predicted"/>
<dbReference type="Proteomes" id="UP000199614">
    <property type="component" value="Unassembled WGS sequence"/>
</dbReference>
<evidence type="ECO:0000313" key="10">
    <source>
        <dbReference type="EMBL" id="SFM64077.1"/>
    </source>
</evidence>
<keyword evidence="6 8" id="KW-0472">Membrane</keyword>
<evidence type="ECO:0000256" key="3">
    <source>
        <dbReference type="ARBA" id="ARBA00022475"/>
    </source>
</evidence>
<reference evidence="10 11" key="1">
    <citation type="submission" date="2016-10" db="EMBL/GenBank/DDBJ databases">
        <authorList>
            <person name="de Groot N.N."/>
        </authorList>
    </citation>
    <scope>NUCLEOTIDE SEQUENCE [LARGE SCALE GENOMIC DNA]</scope>
    <source>
        <strain evidence="10 11">CGMCC 4.1877</strain>
    </source>
</reference>
<dbReference type="PANTHER" id="PTHR43163">
    <property type="entry name" value="DIPEPTIDE TRANSPORT SYSTEM PERMEASE PROTEIN DPPB-RELATED"/>
    <property type="match status" value="1"/>
</dbReference>
<evidence type="ECO:0000313" key="11">
    <source>
        <dbReference type="Proteomes" id="UP000199614"/>
    </source>
</evidence>